<evidence type="ECO:0000313" key="4">
    <source>
        <dbReference type="Proteomes" id="UP001301442"/>
    </source>
</evidence>
<name>A0ABZ0GUF8_9GAMM</name>
<dbReference type="Pfam" id="PF13202">
    <property type="entry name" value="EF-hand_5"/>
    <property type="match status" value="2"/>
</dbReference>
<feature type="signal peptide" evidence="1">
    <location>
        <begin position="1"/>
        <end position="20"/>
    </location>
</feature>
<keyword evidence="1" id="KW-0732">Signal</keyword>
<feature type="domain" description="EF-hand" evidence="2">
    <location>
        <begin position="17"/>
        <end position="52"/>
    </location>
</feature>
<dbReference type="InterPro" id="IPR018247">
    <property type="entry name" value="EF_Hand_1_Ca_BS"/>
</dbReference>
<dbReference type="Proteomes" id="UP001301442">
    <property type="component" value="Chromosome"/>
</dbReference>
<gene>
    <name evidence="3" type="ORF">RI844_09460</name>
</gene>
<keyword evidence="4" id="KW-1185">Reference proteome</keyword>
<dbReference type="PROSITE" id="PS00018">
    <property type="entry name" value="EF_HAND_1"/>
    <property type="match status" value="2"/>
</dbReference>
<dbReference type="Gene3D" id="1.10.238.10">
    <property type="entry name" value="EF-hand"/>
    <property type="match status" value="1"/>
</dbReference>
<dbReference type="InterPro" id="IPR011992">
    <property type="entry name" value="EF-hand-dom_pair"/>
</dbReference>
<sequence>MKKVIAAITLLAVSTSFAFAMGQKYFDKLDTNGDQFLSMEEYAVNLEKYFAKKNITDPADKKKKLTNGFNKKDLNGDGKLSLEELNTKSKKK</sequence>
<evidence type="ECO:0000259" key="2">
    <source>
        <dbReference type="PROSITE" id="PS50222"/>
    </source>
</evidence>
<dbReference type="EMBL" id="CP136600">
    <property type="protein sequence ID" value="WOH39435.1"/>
    <property type="molecule type" value="Genomic_DNA"/>
</dbReference>
<evidence type="ECO:0000256" key="1">
    <source>
        <dbReference type="SAM" id="SignalP"/>
    </source>
</evidence>
<proteinExistence type="predicted"/>
<evidence type="ECO:0000313" key="3">
    <source>
        <dbReference type="EMBL" id="WOH39435.1"/>
    </source>
</evidence>
<dbReference type="RefSeq" id="WP_348398201.1">
    <property type="nucleotide sequence ID" value="NZ_CP136600.1"/>
</dbReference>
<dbReference type="SUPFAM" id="SSF47473">
    <property type="entry name" value="EF-hand"/>
    <property type="match status" value="1"/>
</dbReference>
<organism evidence="3 4">
    <name type="scientific">Thalassotalea fonticola</name>
    <dbReference type="NCBI Taxonomy" id="3065649"/>
    <lineage>
        <taxon>Bacteria</taxon>
        <taxon>Pseudomonadati</taxon>
        <taxon>Pseudomonadota</taxon>
        <taxon>Gammaproteobacteria</taxon>
        <taxon>Alteromonadales</taxon>
        <taxon>Colwelliaceae</taxon>
        <taxon>Thalassotalea</taxon>
    </lineage>
</organism>
<feature type="chain" id="PRO_5046881518" description="EF-hand domain-containing protein" evidence="1">
    <location>
        <begin position="21"/>
        <end position="92"/>
    </location>
</feature>
<dbReference type="PROSITE" id="PS50222">
    <property type="entry name" value="EF_HAND_2"/>
    <property type="match status" value="2"/>
</dbReference>
<feature type="domain" description="EF-hand" evidence="2">
    <location>
        <begin position="60"/>
        <end position="92"/>
    </location>
</feature>
<accession>A0ABZ0GUF8</accession>
<reference evidence="3 4" key="1">
    <citation type="submission" date="2023-09" db="EMBL/GenBank/DDBJ databases">
        <authorList>
            <person name="Qi X."/>
        </authorList>
    </citation>
    <scope>NUCLEOTIDE SEQUENCE [LARGE SCALE GENOMIC DNA]</scope>
    <source>
        <strain evidence="3 4">S1-1</strain>
    </source>
</reference>
<protein>
    <recommendedName>
        <fullName evidence="2">EF-hand domain-containing protein</fullName>
    </recommendedName>
</protein>
<dbReference type="InterPro" id="IPR002048">
    <property type="entry name" value="EF_hand_dom"/>
</dbReference>